<dbReference type="SUPFAM" id="SSF53448">
    <property type="entry name" value="Nucleotide-diphospho-sugar transferases"/>
    <property type="match status" value="1"/>
</dbReference>
<proteinExistence type="predicted"/>
<dbReference type="Proteomes" id="UP000257014">
    <property type="component" value="Unassembled WGS sequence"/>
</dbReference>
<reference evidence="3 4" key="1">
    <citation type="submission" date="2018-03" db="EMBL/GenBank/DDBJ databases">
        <authorList>
            <person name="Keele B.F."/>
        </authorList>
    </citation>
    <scope>NUCLEOTIDE SEQUENCE [LARGE SCALE GENOMIC DNA]</scope>
    <source>
        <strain evidence="3">ZCTH4_d</strain>
    </source>
</reference>
<dbReference type="PANTHER" id="PTHR43646">
    <property type="entry name" value="GLYCOSYLTRANSFERASE"/>
    <property type="match status" value="1"/>
</dbReference>
<comment type="caution">
    <text evidence="3">The sequence shown here is derived from an EMBL/GenBank/DDBJ whole genome shotgun (WGS) entry which is preliminary data.</text>
</comment>
<evidence type="ECO:0000259" key="2">
    <source>
        <dbReference type="Pfam" id="PF00535"/>
    </source>
</evidence>
<dbReference type="CDD" id="cd00761">
    <property type="entry name" value="Glyco_tranf_GTA_type"/>
    <property type="match status" value="1"/>
</dbReference>
<dbReference type="Gene3D" id="3.90.550.10">
    <property type="entry name" value="Spore Coat Polysaccharide Biosynthesis Protein SpsA, Chain A"/>
    <property type="match status" value="1"/>
</dbReference>
<feature type="transmembrane region" description="Helical" evidence="1">
    <location>
        <begin position="325"/>
        <end position="343"/>
    </location>
</feature>
<dbReference type="AlphaFoldDB" id="A0A3E0K801"/>
<dbReference type="InterPro" id="IPR029044">
    <property type="entry name" value="Nucleotide-diphossugar_trans"/>
</dbReference>
<feature type="transmembrane region" description="Helical" evidence="1">
    <location>
        <begin position="270"/>
        <end position="289"/>
    </location>
</feature>
<dbReference type="PANTHER" id="PTHR43646:SF3">
    <property type="entry name" value="SLR1566 PROTEIN"/>
    <property type="match status" value="1"/>
</dbReference>
<dbReference type="InterPro" id="IPR001173">
    <property type="entry name" value="Glyco_trans_2-like"/>
</dbReference>
<evidence type="ECO:0000313" key="3">
    <source>
        <dbReference type="EMBL" id="REJ30613.1"/>
    </source>
</evidence>
<dbReference type="GO" id="GO:0016740">
    <property type="term" value="F:transferase activity"/>
    <property type="evidence" value="ECO:0007669"/>
    <property type="project" value="UniProtKB-KW"/>
</dbReference>
<keyword evidence="1" id="KW-0812">Transmembrane</keyword>
<gene>
    <name evidence="3" type="ORF">C6P37_02590</name>
</gene>
<evidence type="ECO:0000313" key="4">
    <source>
        <dbReference type="Proteomes" id="UP000257014"/>
    </source>
</evidence>
<sequence length="364" mass="41174">MKWIPLAVIGIGILSGVLLFRRTAIPMDRTHSGQDEKISVIIPARNEAKNLPDLLESLKKQTLLPDEIIVVNDHSEDNTKEIAEKFQVDLINLSDLPKGWTGKNWAVWNGYLHSTGDILVFLDADIRLKPEALQALIAERKRTGGVISVVPYHITKRFYERFAMILNILGVFAFTSPFERHNRNKGLYGACIVAARRDYERIGGHASVRSEMLDDLNLGARFQRAGIPVANYIGKGLVSFRMYPGGIKSELEGFAKGAVLSTSLLRAPTLVFSGLWLAGVILSELFPFFLHTPYFFPFFLGYLANVLFILYINKFVGQFGLIHPIFHFLSVIFFLVVLMYSMYQAVFRKSVVWKGRYVDVGRRK</sequence>
<feature type="domain" description="Glycosyltransferase 2-like" evidence="2">
    <location>
        <begin position="39"/>
        <end position="194"/>
    </location>
</feature>
<protein>
    <submittedName>
        <fullName evidence="3">Glycosyl transferase family 2</fullName>
    </submittedName>
</protein>
<dbReference type="EMBL" id="QEWE01000009">
    <property type="protein sequence ID" value="REJ30613.1"/>
    <property type="molecule type" value="Genomic_DNA"/>
</dbReference>
<feature type="transmembrane region" description="Helical" evidence="1">
    <location>
        <begin position="295"/>
        <end position="313"/>
    </location>
</feature>
<keyword evidence="1" id="KW-1133">Transmembrane helix</keyword>
<evidence type="ECO:0000256" key="1">
    <source>
        <dbReference type="SAM" id="Phobius"/>
    </source>
</evidence>
<keyword evidence="1" id="KW-0472">Membrane</keyword>
<accession>A0A3E0K801</accession>
<feature type="transmembrane region" description="Helical" evidence="1">
    <location>
        <begin position="6"/>
        <end position="24"/>
    </location>
</feature>
<organism evidence="3 4">
    <name type="scientific">Caldibacillus debilis</name>
    <dbReference type="NCBI Taxonomy" id="301148"/>
    <lineage>
        <taxon>Bacteria</taxon>
        <taxon>Bacillati</taxon>
        <taxon>Bacillota</taxon>
        <taxon>Bacilli</taxon>
        <taxon>Bacillales</taxon>
        <taxon>Bacillaceae</taxon>
        <taxon>Caldibacillus</taxon>
    </lineage>
</organism>
<dbReference type="Pfam" id="PF00535">
    <property type="entry name" value="Glycos_transf_2"/>
    <property type="match status" value="1"/>
</dbReference>
<name>A0A3E0K801_9BACI</name>
<keyword evidence="3" id="KW-0808">Transferase</keyword>